<proteinExistence type="predicted"/>
<protein>
    <submittedName>
        <fullName evidence="1">Uncharacterized protein</fullName>
    </submittedName>
</protein>
<gene>
    <name evidence="1" type="ORF">SCP_0305560</name>
</gene>
<dbReference type="InParanoid" id="A0A401GF72"/>
<evidence type="ECO:0000313" key="1">
    <source>
        <dbReference type="EMBL" id="GBE80836.1"/>
    </source>
</evidence>
<dbReference type="RefSeq" id="XP_027611749.1">
    <property type="nucleotide sequence ID" value="XM_027755948.1"/>
</dbReference>
<accession>A0A401GF72</accession>
<name>A0A401GF72_9APHY</name>
<reference evidence="1 2" key="1">
    <citation type="journal article" date="2018" name="Sci. Rep.">
        <title>Genome sequence of the cauliflower mushroom Sparassis crispa (Hanabiratake) and its association with beneficial usage.</title>
        <authorList>
            <person name="Kiyama R."/>
            <person name="Furutani Y."/>
            <person name="Kawaguchi K."/>
            <person name="Nakanishi T."/>
        </authorList>
    </citation>
    <scope>NUCLEOTIDE SEQUENCE [LARGE SCALE GENOMIC DNA]</scope>
</reference>
<dbReference type="AlphaFoldDB" id="A0A401GF72"/>
<organism evidence="1 2">
    <name type="scientific">Sparassis crispa</name>
    <dbReference type="NCBI Taxonomy" id="139825"/>
    <lineage>
        <taxon>Eukaryota</taxon>
        <taxon>Fungi</taxon>
        <taxon>Dikarya</taxon>
        <taxon>Basidiomycota</taxon>
        <taxon>Agaricomycotina</taxon>
        <taxon>Agaricomycetes</taxon>
        <taxon>Polyporales</taxon>
        <taxon>Sparassidaceae</taxon>
        <taxon>Sparassis</taxon>
    </lineage>
</organism>
<sequence length="137" mass="15023">MSSERSISVTSLHTIPESRLELELAEDELSFPTFEISPTSMASPRYSWLPNIVQRNLPWRAPAGSVMSMPVPVLETPESSVQVRSLAALHSTPEMLEAEDEPPMSSGMIGFSGYTYLSSSTADYYSLSRPLPVPPTC</sequence>
<keyword evidence="2" id="KW-1185">Reference proteome</keyword>
<dbReference type="EMBL" id="BFAD01000003">
    <property type="protein sequence ID" value="GBE80836.1"/>
    <property type="molecule type" value="Genomic_DNA"/>
</dbReference>
<comment type="caution">
    <text evidence="1">The sequence shown here is derived from an EMBL/GenBank/DDBJ whole genome shotgun (WGS) entry which is preliminary data.</text>
</comment>
<dbReference type="GeneID" id="38777753"/>
<evidence type="ECO:0000313" key="2">
    <source>
        <dbReference type="Proteomes" id="UP000287166"/>
    </source>
</evidence>
<dbReference type="Proteomes" id="UP000287166">
    <property type="component" value="Unassembled WGS sequence"/>
</dbReference>